<sequence>MIVTSQLGKSYGDRTLFEDVSLKLNPGARYGLVGANGSGKSTLMRILSGDEPATEGSFSIPREARLGVLRQDHFLSDEECILDLAMRGDVVVWEALREQEAIEQGRGDPGRVAELEERIRSHDGYTLKARATAILEGLGIPLEAHERPLGTLSGGFKLRVLLAQVLIGGPDVLLLDEPTNHLDILSIRWLERFLSAHTGCVVVISHDQRFLENVATHILDVDYGTVILYTGSFAAFVVEKRAELERKKVEIERAEAEIAHKQAFVDRFRYKATKARQAQSRLKQIEKIEVAELPETSRRAPHFRFVQARPSGRDVLLAEGISKAYGDKRVLSKVGLLARRGERVAVIGPNGIGKSTLLRILAGRLAADAGDVAWGHEVRLGYFAQDHREVLDDPTATPLQILRAALPTEPESGVRGRLGRMLFSGDDVNKRVGSLSGGEAARLLFCRIMADEPNVLLLDEPTNHLDLESIEALAEGLSKYEGTTLFVSHDRWFVSRLATRILEVTPAGPNDFLGTYEEYLARCGDDHLDSNAVVLKAKKARAEGRVEGNGSGSGGASGGGGEVKGGAAAGGGAAGASTAGGLQGGSWEEQKRRRNRQKELPARRDKVIAAIDVAEGRKKEIEALYCSEGFFERTSKDALAALEKEQAGLDGQILALTEEWEAIEQEIAAIGEG</sequence>
<name>A0A0K1EBA6_CHOCO</name>
<dbReference type="PROSITE" id="PS50893">
    <property type="entry name" value="ABC_TRANSPORTER_2"/>
    <property type="match status" value="2"/>
</dbReference>
<accession>A0A0K1EBA6</accession>
<evidence type="ECO:0000256" key="2">
    <source>
        <dbReference type="ARBA" id="ARBA00022741"/>
    </source>
</evidence>
<feature type="coiled-coil region" evidence="6">
    <location>
        <begin position="234"/>
        <end position="264"/>
    </location>
</feature>
<evidence type="ECO:0000259" key="8">
    <source>
        <dbReference type="PROSITE" id="PS50893"/>
    </source>
</evidence>
<keyword evidence="6" id="KW-0175">Coiled coil</keyword>
<feature type="region of interest" description="Disordered" evidence="7">
    <location>
        <begin position="564"/>
        <end position="601"/>
    </location>
</feature>
<evidence type="ECO:0000256" key="6">
    <source>
        <dbReference type="SAM" id="Coils"/>
    </source>
</evidence>
<dbReference type="InterPro" id="IPR032781">
    <property type="entry name" value="ABC_tran_Xtn"/>
</dbReference>
<dbReference type="Proteomes" id="UP000067626">
    <property type="component" value="Chromosome"/>
</dbReference>
<dbReference type="OrthoDB" id="9808609at2"/>
<dbReference type="InterPro" id="IPR003439">
    <property type="entry name" value="ABC_transporter-like_ATP-bd"/>
</dbReference>
<protein>
    <recommendedName>
        <fullName evidence="5">Probable ATP-binding protein YbiT</fullName>
    </recommendedName>
</protein>
<feature type="domain" description="ABC transporter" evidence="8">
    <location>
        <begin position="2"/>
        <end position="248"/>
    </location>
</feature>
<dbReference type="EMBL" id="CP012159">
    <property type="protein sequence ID" value="AKT38140.1"/>
    <property type="molecule type" value="Genomic_DNA"/>
</dbReference>
<dbReference type="CDD" id="cd03221">
    <property type="entry name" value="ABCF_EF-3"/>
    <property type="match status" value="2"/>
</dbReference>
<dbReference type="InterPro" id="IPR027417">
    <property type="entry name" value="P-loop_NTPase"/>
</dbReference>
<keyword evidence="10" id="KW-1185">Reference proteome</keyword>
<evidence type="ECO:0000256" key="3">
    <source>
        <dbReference type="ARBA" id="ARBA00022840"/>
    </source>
</evidence>
<dbReference type="NCBIfam" id="NF000355">
    <property type="entry name" value="ribo_prot_ABC_F"/>
    <property type="match status" value="1"/>
</dbReference>
<gene>
    <name evidence="9" type="ORF">CMC5_022820</name>
</gene>
<keyword evidence="1" id="KW-0677">Repeat</keyword>
<reference evidence="9 10" key="1">
    <citation type="submission" date="2015-07" db="EMBL/GenBank/DDBJ databases">
        <title>Genome analysis of myxobacterium Chondromyces crocatus Cm c5 reveals a high potential for natural compound synthesis and the genetic basis for the loss of fruiting body formation.</title>
        <authorList>
            <person name="Zaburannyi N."/>
            <person name="Bunk B."/>
            <person name="Maier J."/>
            <person name="Overmann J."/>
            <person name="Mueller R."/>
        </authorList>
    </citation>
    <scope>NUCLEOTIDE SEQUENCE [LARGE SCALE GENOMIC DNA]</scope>
    <source>
        <strain evidence="9 10">Cm c5</strain>
    </source>
</reference>
<dbReference type="FunFam" id="3.40.50.300:FF:000011">
    <property type="entry name" value="Putative ABC transporter ATP-binding component"/>
    <property type="match status" value="1"/>
</dbReference>
<dbReference type="SUPFAM" id="SSF52540">
    <property type="entry name" value="P-loop containing nucleoside triphosphate hydrolases"/>
    <property type="match status" value="2"/>
</dbReference>
<dbReference type="AlphaFoldDB" id="A0A0K1EBA6"/>
<evidence type="ECO:0000256" key="7">
    <source>
        <dbReference type="SAM" id="MobiDB-lite"/>
    </source>
</evidence>
<dbReference type="STRING" id="52.CMC5_022820"/>
<dbReference type="RefSeq" id="WP_050430414.1">
    <property type="nucleotide sequence ID" value="NZ_CP012159.1"/>
</dbReference>
<dbReference type="Gene3D" id="3.40.50.300">
    <property type="entry name" value="P-loop containing nucleotide triphosphate hydrolases"/>
    <property type="match status" value="2"/>
</dbReference>
<dbReference type="FunFam" id="3.40.50.300:FF:000070">
    <property type="entry name" value="Putative ABC transporter ATP-binding component"/>
    <property type="match status" value="1"/>
</dbReference>
<dbReference type="PANTHER" id="PTHR42855:SF2">
    <property type="entry name" value="DRUG RESISTANCE ABC TRANSPORTER,ATP-BINDING PROTEIN"/>
    <property type="match status" value="1"/>
</dbReference>
<dbReference type="SMART" id="SM00382">
    <property type="entry name" value="AAA"/>
    <property type="match status" value="2"/>
</dbReference>
<dbReference type="PANTHER" id="PTHR42855">
    <property type="entry name" value="ABC TRANSPORTER ATP-BINDING SUBUNIT"/>
    <property type="match status" value="1"/>
</dbReference>
<proteinExistence type="inferred from homology"/>
<dbReference type="KEGG" id="ccro:CMC5_022820"/>
<feature type="compositionally biased region" description="Gly residues" evidence="7">
    <location>
        <begin position="564"/>
        <end position="574"/>
    </location>
</feature>
<dbReference type="GO" id="GO:0005524">
    <property type="term" value="F:ATP binding"/>
    <property type="evidence" value="ECO:0007669"/>
    <property type="project" value="UniProtKB-KW"/>
</dbReference>
<evidence type="ECO:0000313" key="10">
    <source>
        <dbReference type="Proteomes" id="UP000067626"/>
    </source>
</evidence>
<dbReference type="GO" id="GO:0016887">
    <property type="term" value="F:ATP hydrolysis activity"/>
    <property type="evidence" value="ECO:0007669"/>
    <property type="project" value="InterPro"/>
</dbReference>
<evidence type="ECO:0000313" key="9">
    <source>
        <dbReference type="EMBL" id="AKT38140.1"/>
    </source>
</evidence>
<dbReference type="Pfam" id="PF12848">
    <property type="entry name" value="ABC_tran_Xtn"/>
    <property type="match status" value="1"/>
</dbReference>
<dbReference type="Pfam" id="PF00005">
    <property type="entry name" value="ABC_tran"/>
    <property type="match status" value="2"/>
</dbReference>
<dbReference type="InterPro" id="IPR003593">
    <property type="entry name" value="AAA+_ATPase"/>
</dbReference>
<evidence type="ECO:0000256" key="5">
    <source>
        <dbReference type="ARBA" id="ARBA00074044"/>
    </source>
</evidence>
<dbReference type="InterPro" id="IPR017871">
    <property type="entry name" value="ABC_transporter-like_CS"/>
</dbReference>
<evidence type="ECO:0000256" key="1">
    <source>
        <dbReference type="ARBA" id="ARBA00022737"/>
    </source>
</evidence>
<organism evidence="9 10">
    <name type="scientific">Chondromyces crocatus</name>
    <dbReference type="NCBI Taxonomy" id="52"/>
    <lineage>
        <taxon>Bacteria</taxon>
        <taxon>Pseudomonadati</taxon>
        <taxon>Myxococcota</taxon>
        <taxon>Polyangia</taxon>
        <taxon>Polyangiales</taxon>
        <taxon>Polyangiaceae</taxon>
        <taxon>Chondromyces</taxon>
    </lineage>
</organism>
<keyword evidence="3" id="KW-0067">ATP-binding</keyword>
<feature type="domain" description="ABC transporter" evidence="8">
    <location>
        <begin position="316"/>
        <end position="532"/>
    </location>
</feature>
<dbReference type="PROSITE" id="PS00211">
    <property type="entry name" value="ABC_TRANSPORTER_1"/>
    <property type="match status" value="1"/>
</dbReference>
<keyword evidence="2" id="KW-0547">Nucleotide-binding</keyword>
<evidence type="ECO:0000256" key="4">
    <source>
        <dbReference type="ARBA" id="ARBA00061551"/>
    </source>
</evidence>
<dbReference type="InterPro" id="IPR051309">
    <property type="entry name" value="ABCF_ATPase"/>
</dbReference>
<comment type="similarity">
    <text evidence="4">Belongs to the ABC transporter superfamily. ABCF family. YbiT subfamily.</text>
</comment>